<comment type="function">
    <text evidence="1">Required for the transposition of the insertion element.</text>
</comment>
<comment type="similarity">
    <text evidence="2">Belongs to the transposase mutator family.</text>
</comment>
<proteinExistence type="inferred from homology"/>
<evidence type="ECO:0000256" key="1">
    <source>
        <dbReference type="ARBA" id="ARBA00002190"/>
    </source>
</evidence>
<evidence type="ECO:0000256" key="4">
    <source>
        <dbReference type="ARBA" id="ARBA00023125"/>
    </source>
</evidence>
<evidence type="ECO:0000256" key="2">
    <source>
        <dbReference type="ARBA" id="ARBA00010961"/>
    </source>
</evidence>
<name>A0ABX7Y5Q1_9ACTN</name>
<feature type="compositionally biased region" description="Basic and acidic residues" evidence="6">
    <location>
        <begin position="74"/>
        <end position="84"/>
    </location>
</feature>
<keyword evidence="3" id="KW-0815">Transposition</keyword>
<keyword evidence="5" id="KW-0233">DNA recombination</keyword>
<evidence type="ECO:0000256" key="3">
    <source>
        <dbReference type="ARBA" id="ARBA00022578"/>
    </source>
</evidence>
<organism evidence="7 8">
    <name type="scientific">Arachnia rubra</name>
    <dbReference type="NCBI Taxonomy" id="1547448"/>
    <lineage>
        <taxon>Bacteria</taxon>
        <taxon>Bacillati</taxon>
        <taxon>Actinomycetota</taxon>
        <taxon>Actinomycetes</taxon>
        <taxon>Propionibacteriales</taxon>
        <taxon>Propionibacteriaceae</taxon>
        <taxon>Arachnia</taxon>
    </lineage>
</organism>
<accession>A0ABX7Y5Q1</accession>
<dbReference type="Proteomes" id="UP000678513">
    <property type="component" value="Chromosome"/>
</dbReference>
<evidence type="ECO:0000256" key="6">
    <source>
        <dbReference type="SAM" id="MobiDB-lite"/>
    </source>
</evidence>
<gene>
    <name evidence="7" type="ORF">J5A65_01140</name>
</gene>
<feature type="region of interest" description="Disordered" evidence="6">
    <location>
        <begin position="72"/>
        <end position="101"/>
    </location>
</feature>
<evidence type="ECO:0000256" key="5">
    <source>
        <dbReference type="ARBA" id="ARBA00023172"/>
    </source>
</evidence>
<dbReference type="InterPro" id="IPR001207">
    <property type="entry name" value="Transposase_mutator"/>
</dbReference>
<dbReference type="Pfam" id="PF00872">
    <property type="entry name" value="Transposase_mut"/>
    <property type="match status" value="1"/>
</dbReference>
<keyword evidence="4" id="KW-0238">DNA-binding</keyword>
<protein>
    <submittedName>
        <fullName evidence="7">Transposase</fullName>
    </submittedName>
</protein>
<dbReference type="EMBL" id="CP072384">
    <property type="protein sequence ID" value="QUC08386.1"/>
    <property type="molecule type" value="Genomic_DNA"/>
</dbReference>
<keyword evidence="8" id="KW-1185">Reference proteome</keyword>
<evidence type="ECO:0000313" key="7">
    <source>
        <dbReference type="EMBL" id="QUC08386.1"/>
    </source>
</evidence>
<sequence>MHRSTWFRNSFRYAGRQHRDAIVKSLKPVYTAPSEQAAKDRFAEFATEWGDRYPAIVQLWRNTWAQYRTVPGLRHGEPEGDLHDQHHRVHQREVPPGHAGP</sequence>
<reference evidence="7 8" key="1">
    <citation type="submission" date="2021-03" db="EMBL/GenBank/DDBJ databases">
        <title>Human Oral Microbial Genomes.</title>
        <authorList>
            <person name="Johnston C.D."/>
            <person name="Chen T."/>
            <person name="Dewhirst F.E."/>
        </authorList>
    </citation>
    <scope>NUCLEOTIDE SEQUENCE [LARGE SCALE GENOMIC DNA]</scope>
    <source>
        <strain evidence="7 8">DSMZ 100122</strain>
    </source>
</reference>
<evidence type="ECO:0000313" key="8">
    <source>
        <dbReference type="Proteomes" id="UP000678513"/>
    </source>
</evidence>